<dbReference type="Proteomes" id="UP001591681">
    <property type="component" value="Unassembled WGS sequence"/>
</dbReference>
<dbReference type="PROSITE" id="PS50225">
    <property type="entry name" value="SOCS"/>
    <property type="match status" value="1"/>
</dbReference>
<feature type="repeat" description="ANK" evidence="4">
    <location>
        <begin position="278"/>
        <end position="309"/>
    </location>
</feature>
<dbReference type="InterPro" id="IPR001496">
    <property type="entry name" value="SOCS_box"/>
</dbReference>
<evidence type="ECO:0000256" key="1">
    <source>
        <dbReference type="ARBA" id="ARBA00004906"/>
    </source>
</evidence>
<dbReference type="PRINTS" id="PR01415">
    <property type="entry name" value="ANKYRIN"/>
</dbReference>
<keyword evidence="3 4" id="KW-0040">ANK repeat</keyword>
<feature type="repeat" description="ANK" evidence="4">
    <location>
        <begin position="212"/>
        <end position="244"/>
    </location>
</feature>
<dbReference type="PANTHER" id="PTHR24173:SF33">
    <property type="entry name" value="ANKYRIN REPEAT AND SOCS BOX PROTEIN 2"/>
    <property type="match status" value="1"/>
</dbReference>
<dbReference type="Gene3D" id="1.10.750.20">
    <property type="entry name" value="SOCS box"/>
    <property type="match status" value="1"/>
</dbReference>
<comment type="caution">
    <text evidence="7">The sequence shown here is derived from an EMBL/GenBank/DDBJ whole genome shotgun (WGS) entry which is preliminary data.</text>
</comment>
<dbReference type="InterPro" id="IPR036036">
    <property type="entry name" value="SOCS_box-like_dom_sf"/>
</dbReference>
<dbReference type="Pfam" id="PF12796">
    <property type="entry name" value="Ank_2"/>
    <property type="match status" value="3"/>
</dbReference>
<dbReference type="Gene3D" id="1.25.40.20">
    <property type="entry name" value="Ankyrin repeat-containing domain"/>
    <property type="match status" value="3"/>
</dbReference>
<sequence length="687" mass="75520">MSAAVNATMAVSSACANPAFEDYSIYNDLSDEELVQLVIERSLSDVCNQLTCLPQDVCDTHKPSNCSLTSAARQPAPPAHECTPSFAQGQDNQRQAALHTETAPPPASSQSASQNQTKNSHGERVMMLSWTKRNGMLEVTLNEVKLSAEFSAIWINDVQRLQQILQEEPETLCQPNAEGWTYLHEAAHIGQAECLSLLIEAFPQLLNKRNRIGETPLYLAVARCHTSCVLCILLAGADPNVTNNLGETALYKACEKASVEIAQLLLRFGAKVSVGSIEGVTPLHEAVRQNMAMCKLLINAGANIRARNVYGMDPFFVAAQVGCIESLDYLMKCGANIDCQAKDGATPLYEASKNGHVEVVKLLLSNKADVNLGTKVGLTPLHIASKRGHARVVSLLIPHTDRMVLKRSGISPLHLAAEDGRDDVLEMLIDAGFNVNTLLLFDGSQVYDDRCCTALHFTIRNSNTDAAYMLLEAGADPNVDIFNPLLVAVRKGNIPMVAMLLKYGANVNARVPTFPTAFAGALLFCMKQAPMLKLLLDYGCDASACFTCVYGSNQHPPMMKRRFTQVDVDLDVPKDLRGTATQFCEVIADPFYSQLAGLVIERLLDYTGPVTLCSRITELLESNTDWVHIKDKAKQSFCLMHLCRLRIRQQMGHLMLRQMTALPLPGRLIDYLFYDDEEFGSVSCYFH</sequence>
<evidence type="ECO:0000259" key="6">
    <source>
        <dbReference type="PROSITE" id="PS50225"/>
    </source>
</evidence>
<feature type="repeat" description="ANK" evidence="4">
    <location>
        <begin position="245"/>
        <end position="277"/>
    </location>
</feature>
<evidence type="ECO:0000256" key="5">
    <source>
        <dbReference type="SAM" id="MobiDB-lite"/>
    </source>
</evidence>
<feature type="repeat" description="ANK" evidence="4">
    <location>
        <begin position="343"/>
        <end position="375"/>
    </location>
</feature>
<proteinExistence type="predicted"/>
<dbReference type="SMART" id="SM00248">
    <property type="entry name" value="ANK"/>
    <property type="match status" value="11"/>
</dbReference>
<evidence type="ECO:0000256" key="2">
    <source>
        <dbReference type="ARBA" id="ARBA00022737"/>
    </source>
</evidence>
<dbReference type="SUPFAM" id="SSF158235">
    <property type="entry name" value="SOCS box-like"/>
    <property type="match status" value="1"/>
</dbReference>
<evidence type="ECO:0000256" key="3">
    <source>
        <dbReference type="ARBA" id="ARBA00023043"/>
    </source>
</evidence>
<dbReference type="InterPro" id="IPR036770">
    <property type="entry name" value="Ankyrin_rpt-contain_sf"/>
</dbReference>
<feature type="region of interest" description="Disordered" evidence="5">
    <location>
        <begin position="68"/>
        <end position="122"/>
    </location>
</feature>
<dbReference type="CDD" id="cd03716">
    <property type="entry name" value="SOCS_ASB_like"/>
    <property type="match status" value="1"/>
</dbReference>
<dbReference type="Pfam" id="PF07525">
    <property type="entry name" value="SOCS_box"/>
    <property type="match status" value="1"/>
</dbReference>
<reference evidence="7 8" key="1">
    <citation type="submission" date="2024-09" db="EMBL/GenBank/DDBJ databases">
        <title>A chromosome-level genome assembly of Gray's grenadier anchovy, Coilia grayii.</title>
        <authorList>
            <person name="Fu Z."/>
        </authorList>
    </citation>
    <scope>NUCLEOTIDE SEQUENCE [LARGE SCALE GENOMIC DNA]</scope>
    <source>
        <strain evidence="7">G4</strain>
        <tissue evidence="7">Muscle</tissue>
    </source>
</reference>
<dbReference type="InterPro" id="IPR002110">
    <property type="entry name" value="Ankyrin_rpt"/>
</dbReference>
<keyword evidence="2" id="KW-0677">Repeat</keyword>
<evidence type="ECO:0000256" key="4">
    <source>
        <dbReference type="PROSITE-ProRule" id="PRU00023"/>
    </source>
</evidence>
<dbReference type="SMART" id="SM00969">
    <property type="entry name" value="SOCS_box"/>
    <property type="match status" value="1"/>
</dbReference>
<evidence type="ECO:0000313" key="7">
    <source>
        <dbReference type="EMBL" id="KAL2082026.1"/>
    </source>
</evidence>
<dbReference type="Pfam" id="PF00023">
    <property type="entry name" value="Ank"/>
    <property type="match status" value="1"/>
</dbReference>
<feature type="repeat" description="ANK" evidence="4">
    <location>
        <begin position="480"/>
        <end position="512"/>
    </location>
</feature>
<organism evidence="7 8">
    <name type="scientific">Coilia grayii</name>
    <name type="common">Gray's grenadier anchovy</name>
    <dbReference type="NCBI Taxonomy" id="363190"/>
    <lineage>
        <taxon>Eukaryota</taxon>
        <taxon>Metazoa</taxon>
        <taxon>Chordata</taxon>
        <taxon>Craniata</taxon>
        <taxon>Vertebrata</taxon>
        <taxon>Euteleostomi</taxon>
        <taxon>Actinopterygii</taxon>
        <taxon>Neopterygii</taxon>
        <taxon>Teleostei</taxon>
        <taxon>Clupei</taxon>
        <taxon>Clupeiformes</taxon>
        <taxon>Clupeoidei</taxon>
        <taxon>Engraulidae</taxon>
        <taxon>Coilinae</taxon>
        <taxon>Coilia</taxon>
    </lineage>
</organism>
<dbReference type="EMBL" id="JBHFQA010000019">
    <property type="protein sequence ID" value="KAL2082026.1"/>
    <property type="molecule type" value="Genomic_DNA"/>
</dbReference>
<dbReference type="FunFam" id="1.10.750.20:FF:000001">
    <property type="entry name" value="Ankyrin repeat and SOCS box containing 1"/>
    <property type="match status" value="1"/>
</dbReference>
<gene>
    <name evidence="7" type="ORF">ACEWY4_021844</name>
</gene>
<protein>
    <recommendedName>
        <fullName evidence="6">SOCS box domain-containing protein</fullName>
    </recommendedName>
</protein>
<comment type="pathway">
    <text evidence="1">Protein modification; protein ubiquitination.</text>
</comment>
<dbReference type="SUPFAM" id="SSF48403">
    <property type="entry name" value="Ankyrin repeat"/>
    <property type="match status" value="2"/>
</dbReference>
<accession>A0ABD1J7L8</accession>
<feature type="domain" description="SOCS box" evidence="6">
    <location>
        <begin position="639"/>
        <end position="678"/>
    </location>
</feature>
<dbReference type="PROSITE" id="PS50088">
    <property type="entry name" value="ANK_REPEAT"/>
    <property type="match status" value="8"/>
</dbReference>
<dbReference type="PANTHER" id="PTHR24173">
    <property type="entry name" value="ANKYRIN REPEAT CONTAINING"/>
    <property type="match status" value="1"/>
</dbReference>
<feature type="repeat" description="ANK" evidence="4">
    <location>
        <begin position="376"/>
        <end position="397"/>
    </location>
</feature>
<name>A0ABD1J7L8_9TELE</name>
<dbReference type="PROSITE" id="PS50297">
    <property type="entry name" value="ANK_REP_REGION"/>
    <property type="match status" value="6"/>
</dbReference>
<dbReference type="AlphaFoldDB" id="A0ABD1J7L8"/>
<feature type="repeat" description="ANK" evidence="4">
    <location>
        <begin position="310"/>
        <end position="342"/>
    </location>
</feature>
<keyword evidence="8" id="KW-1185">Reference proteome</keyword>
<evidence type="ECO:0000313" key="8">
    <source>
        <dbReference type="Proteomes" id="UP001591681"/>
    </source>
</evidence>
<feature type="compositionally biased region" description="Polar residues" evidence="5">
    <location>
        <begin position="85"/>
        <end position="95"/>
    </location>
</feature>
<dbReference type="Pfam" id="PF13637">
    <property type="entry name" value="Ank_4"/>
    <property type="match status" value="1"/>
</dbReference>
<feature type="repeat" description="ANK" evidence="4">
    <location>
        <begin position="408"/>
        <end position="436"/>
    </location>
</feature>